<protein>
    <submittedName>
        <fullName evidence="2">Host attachment protein</fullName>
    </submittedName>
</protein>
<accession>A0ABR9CP95</accession>
<reference evidence="3" key="1">
    <citation type="submission" date="2020-09" db="EMBL/GenBank/DDBJ databases">
        <title>The genome sequence of strain Labrenzia suaedae 4C16A.</title>
        <authorList>
            <person name="Liu Y."/>
        </authorList>
    </citation>
    <scope>NUCLEOTIDE SEQUENCE [LARGE SCALE GENOMIC DNA]</scope>
    <source>
        <strain evidence="3">4C16A</strain>
    </source>
</reference>
<keyword evidence="3" id="KW-1185">Reference proteome</keyword>
<sequence>MKRPKTWFLVTDGAKARLVREVMRNSETNNRQEDIVFEREHERLGEIMSDRPGRSFSSHDNRRSAMEYHSDPVHEQQERLAEMLVDKLEAFRIERAFDHLVIVAEPRMLGILRKILPETLKSVVSREVAKDLTSLPEGELQDALMKLAHAG</sequence>
<reference evidence="2 3" key="2">
    <citation type="journal article" date="2021" name="Int. J. Syst. Evol. Microbiol.">
        <title>Roseibium litorale sp. nov., isolated from a tidal flat sediment and proposal for the reclassification of Labrenzia polysiphoniae as Roseibium polysiphoniae comb. nov.</title>
        <authorList>
            <person name="Liu Y."/>
            <person name="Pei T."/>
            <person name="Du J."/>
            <person name="Chao M."/>
            <person name="Deng M.R."/>
            <person name="Zhu H."/>
        </authorList>
    </citation>
    <scope>NUCLEOTIDE SEQUENCE [LARGE SCALE GENOMIC DNA]</scope>
    <source>
        <strain evidence="2 3">4C16A</strain>
    </source>
</reference>
<evidence type="ECO:0000256" key="1">
    <source>
        <dbReference type="SAM" id="MobiDB-lite"/>
    </source>
</evidence>
<organism evidence="2 3">
    <name type="scientific">Roseibium litorale</name>
    <dbReference type="NCBI Taxonomy" id="2803841"/>
    <lineage>
        <taxon>Bacteria</taxon>
        <taxon>Pseudomonadati</taxon>
        <taxon>Pseudomonadota</taxon>
        <taxon>Alphaproteobacteria</taxon>
        <taxon>Hyphomicrobiales</taxon>
        <taxon>Stappiaceae</taxon>
        <taxon>Roseibium</taxon>
    </lineage>
</organism>
<evidence type="ECO:0000313" key="3">
    <source>
        <dbReference type="Proteomes" id="UP000632063"/>
    </source>
</evidence>
<feature type="region of interest" description="Disordered" evidence="1">
    <location>
        <begin position="49"/>
        <end position="74"/>
    </location>
</feature>
<proteinExistence type="predicted"/>
<comment type="caution">
    <text evidence="2">The sequence shown here is derived from an EMBL/GenBank/DDBJ whole genome shotgun (WGS) entry which is preliminary data.</text>
</comment>
<dbReference type="EMBL" id="JACYXI010000008">
    <property type="protein sequence ID" value="MBD8892671.1"/>
    <property type="molecule type" value="Genomic_DNA"/>
</dbReference>
<dbReference type="RefSeq" id="WP_192148794.1">
    <property type="nucleotide sequence ID" value="NZ_JACYXI010000008.1"/>
</dbReference>
<dbReference type="Proteomes" id="UP000632063">
    <property type="component" value="Unassembled WGS sequence"/>
</dbReference>
<dbReference type="Pfam" id="PF10116">
    <property type="entry name" value="Host_attach"/>
    <property type="match status" value="1"/>
</dbReference>
<name>A0ABR9CP95_9HYPH</name>
<dbReference type="InterPro" id="IPR019291">
    <property type="entry name" value="Host_attachment_protein"/>
</dbReference>
<gene>
    <name evidence="2" type="ORF">IG616_14085</name>
</gene>
<evidence type="ECO:0000313" key="2">
    <source>
        <dbReference type="EMBL" id="MBD8892671.1"/>
    </source>
</evidence>